<dbReference type="InterPro" id="IPR029062">
    <property type="entry name" value="Class_I_gatase-like"/>
</dbReference>
<dbReference type="Gene3D" id="3.40.50.880">
    <property type="match status" value="1"/>
</dbReference>
<organism evidence="1 2">
    <name type="scientific">Diaporthe ampelina</name>
    <dbReference type="NCBI Taxonomy" id="1214573"/>
    <lineage>
        <taxon>Eukaryota</taxon>
        <taxon>Fungi</taxon>
        <taxon>Dikarya</taxon>
        <taxon>Ascomycota</taxon>
        <taxon>Pezizomycotina</taxon>
        <taxon>Sordariomycetes</taxon>
        <taxon>Sordariomycetidae</taxon>
        <taxon>Diaporthales</taxon>
        <taxon>Diaporthaceae</taxon>
        <taxon>Diaporthe</taxon>
    </lineage>
</organism>
<keyword evidence="2" id="KW-1185">Reference proteome</keyword>
<keyword evidence="1" id="KW-0378">Hydrolase</keyword>
<accession>A0A0G2HJE4</accession>
<sequence length="73" mass="8220">MADLIQGGNIRNDIITIQDPNHPSTAGLATNHNRTDKWYTYRDNVGLSPNYIVLATLDETHYIDDITPAYLSM</sequence>
<name>A0A0G2HJE4_9PEZI</name>
<gene>
    <name evidence="1" type="ORF">UCDDA912_g04880</name>
</gene>
<evidence type="ECO:0000313" key="2">
    <source>
        <dbReference type="Proteomes" id="UP000034680"/>
    </source>
</evidence>
<dbReference type="GO" id="GO:0016787">
    <property type="term" value="F:hydrolase activity"/>
    <property type="evidence" value="ECO:0007669"/>
    <property type="project" value="UniProtKB-KW"/>
</dbReference>
<dbReference type="Proteomes" id="UP000034680">
    <property type="component" value="Unassembled WGS sequence"/>
</dbReference>
<proteinExistence type="predicted"/>
<dbReference type="AlphaFoldDB" id="A0A0G2HJE4"/>
<evidence type="ECO:0000313" key="1">
    <source>
        <dbReference type="EMBL" id="KKY35168.1"/>
    </source>
</evidence>
<dbReference type="OrthoDB" id="3482285at2759"/>
<comment type="caution">
    <text evidence="1">The sequence shown here is derived from an EMBL/GenBank/DDBJ whole genome shotgun (WGS) entry which is preliminary data.</text>
</comment>
<reference evidence="1 2" key="1">
    <citation type="submission" date="2015-05" db="EMBL/GenBank/DDBJ databases">
        <title>Distinctive expansion of gene families associated with plant cell wall degradation and secondary metabolism in the genomes of grapevine trunk pathogens.</title>
        <authorList>
            <person name="Lawrence D.P."/>
            <person name="Travadon R."/>
            <person name="Rolshausen P.E."/>
            <person name="Baumgartner K."/>
        </authorList>
    </citation>
    <scope>NUCLEOTIDE SEQUENCE [LARGE SCALE GENOMIC DNA]</scope>
    <source>
        <strain evidence="1">DA912</strain>
    </source>
</reference>
<dbReference type="EMBL" id="LCUC01000171">
    <property type="protein sequence ID" value="KKY35168.1"/>
    <property type="molecule type" value="Genomic_DNA"/>
</dbReference>
<reference evidence="1 2" key="2">
    <citation type="submission" date="2015-05" db="EMBL/GenBank/DDBJ databases">
        <authorList>
            <person name="Morales-Cruz A."/>
            <person name="Amrine K.C."/>
            <person name="Cantu D."/>
        </authorList>
    </citation>
    <scope>NUCLEOTIDE SEQUENCE [LARGE SCALE GENOMIC DNA]</scope>
    <source>
        <strain evidence="1">DA912</strain>
    </source>
</reference>
<protein>
    <submittedName>
        <fullName evidence="1">Putative secreted glycosyl hydrolase</fullName>
    </submittedName>
</protein>